<dbReference type="PANTHER" id="PTHR30086:SF20">
    <property type="entry name" value="ARGININE EXPORTER PROTEIN ARGO-RELATED"/>
    <property type="match status" value="1"/>
</dbReference>
<accession>A0ABU7ZK20</accession>
<protein>
    <submittedName>
        <fullName evidence="7">LysE family transporter</fullName>
    </submittedName>
</protein>
<feature type="transmembrane region" description="Helical" evidence="6">
    <location>
        <begin position="75"/>
        <end position="93"/>
    </location>
</feature>
<evidence type="ECO:0000313" key="7">
    <source>
        <dbReference type="EMBL" id="MEH0095397.1"/>
    </source>
</evidence>
<dbReference type="Pfam" id="PF01810">
    <property type="entry name" value="LysE"/>
    <property type="match status" value="1"/>
</dbReference>
<keyword evidence="3 6" id="KW-0812">Transmembrane</keyword>
<keyword evidence="5 6" id="KW-0472">Membrane</keyword>
<dbReference type="EMBL" id="JBAKBE010000002">
    <property type="protein sequence ID" value="MEH0095397.1"/>
    <property type="molecule type" value="Genomic_DNA"/>
</dbReference>
<feature type="transmembrane region" description="Helical" evidence="6">
    <location>
        <begin position="42"/>
        <end position="63"/>
    </location>
</feature>
<evidence type="ECO:0000256" key="1">
    <source>
        <dbReference type="ARBA" id="ARBA00004651"/>
    </source>
</evidence>
<proteinExistence type="predicted"/>
<gene>
    <name evidence="7" type="ORF">V6L76_03990</name>
</gene>
<keyword evidence="2" id="KW-1003">Cell membrane</keyword>
<sequence length="208" mass="21707">MTPAFSYALLGLGIGLMTSAPVGPVNIMALRRAIHFGFSAGVLVGLGAVVADTLFAAAALFGISAVAEFVELHEFWIKITGAALLLVFAIAVLRSHPHVNRDREGFDHTLLRDSAAAFAMTITNPGAVLGFLAIFGSLGDWAPEPGDHLGAAAMLAGVSGGAFLWWCLVAGGVTALRDRFTDRWLEMVNRIAGIALIVFASAIAASLF</sequence>
<feature type="transmembrane region" description="Helical" evidence="6">
    <location>
        <begin position="114"/>
        <end position="138"/>
    </location>
</feature>
<dbReference type="RefSeq" id="WP_334250221.1">
    <property type="nucleotide sequence ID" value="NZ_JBAKBE010000002.1"/>
</dbReference>
<comment type="caution">
    <text evidence="7">The sequence shown here is derived from an EMBL/GenBank/DDBJ whole genome shotgun (WGS) entry which is preliminary data.</text>
</comment>
<comment type="subcellular location">
    <subcellularLocation>
        <location evidence="1">Cell membrane</location>
        <topology evidence="1">Multi-pass membrane protein</topology>
    </subcellularLocation>
</comment>
<keyword evidence="4 6" id="KW-1133">Transmembrane helix</keyword>
<feature type="transmembrane region" description="Helical" evidence="6">
    <location>
        <begin position="188"/>
        <end position="207"/>
    </location>
</feature>
<organism evidence="7 8">
    <name type="scientific">Pannonibacter anstelovis</name>
    <dbReference type="NCBI Taxonomy" id="3121537"/>
    <lineage>
        <taxon>Bacteria</taxon>
        <taxon>Pseudomonadati</taxon>
        <taxon>Pseudomonadota</taxon>
        <taxon>Alphaproteobacteria</taxon>
        <taxon>Hyphomicrobiales</taxon>
        <taxon>Stappiaceae</taxon>
        <taxon>Pannonibacter</taxon>
    </lineage>
</organism>
<feature type="transmembrane region" description="Helical" evidence="6">
    <location>
        <begin position="150"/>
        <end position="176"/>
    </location>
</feature>
<name>A0ABU7ZK20_9HYPH</name>
<evidence type="ECO:0000313" key="8">
    <source>
        <dbReference type="Proteomes" id="UP001380822"/>
    </source>
</evidence>
<dbReference type="PANTHER" id="PTHR30086">
    <property type="entry name" value="ARGININE EXPORTER PROTEIN ARGO"/>
    <property type="match status" value="1"/>
</dbReference>
<evidence type="ECO:0000256" key="4">
    <source>
        <dbReference type="ARBA" id="ARBA00022989"/>
    </source>
</evidence>
<dbReference type="Proteomes" id="UP001380822">
    <property type="component" value="Unassembled WGS sequence"/>
</dbReference>
<dbReference type="InterPro" id="IPR001123">
    <property type="entry name" value="LeuE-type"/>
</dbReference>
<evidence type="ECO:0000256" key="3">
    <source>
        <dbReference type="ARBA" id="ARBA00022692"/>
    </source>
</evidence>
<reference evidence="7 8" key="1">
    <citation type="submission" date="2024-02" db="EMBL/GenBank/DDBJ databases">
        <title>A new putative Pannonibacter species isolated from two cases of bloodstream infections in paediatric patients.</title>
        <authorList>
            <person name="Castellana S."/>
            <person name="De Laurentiis V."/>
            <person name="Grassi M."/>
            <person name="De Leonardis F."/>
            <person name="Mosca A."/>
            <person name="De Carlo C."/>
            <person name="Sparapano E."/>
            <person name="Ronga L."/>
            <person name="Santacroce L."/>
            <person name="Chironna M."/>
            <person name="De Robertis A."/>
            <person name="Bianco A."/>
            <person name="Del Sambro L."/>
            <person name="Capozzi L."/>
            <person name="Parisi A."/>
        </authorList>
    </citation>
    <scope>NUCLEOTIDE SEQUENCE [LARGE SCALE GENOMIC DNA]</scope>
    <source>
        <strain evidence="7 8">Pt2</strain>
    </source>
</reference>
<keyword evidence="8" id="KW-1185">Reference proteome</keyword>
<evidence type="ECO:0000256" key="5">
    <source>
        <dbReference type="ARBA" id="ARBA00023136"/>
    </source>
</evidence>
<evidence type="ECO:0000256" key="2">
    <source>
        <dbReference type="ARBA" id="ARBA00022475"/>
    </source>
</evidence>
<evidence type="ECO:0000256" key="6">
    <source>
        <dbReference type="SAM" id="Phobius"/>
    </source>
</evidence>
<feature type="transmembrane region" description="Helical" evidence="6">
    <location>
        <begin position="6"/>
        <end position="30"/>
    </location>
</feature>